<feature type="domain" description="Phospholipase D N-terminal" evidence="2">
    <location>
        <begin position="40"/>
        <end position="131"/>
    </location>
</feature>
<dbReference type="Pfam" id="PF09423">
    <property type="entry name" value="PhoD"/>
    <property type="match status" value="1"/>
</dbReference>
<dbReference type="PANTHER" id="PTHR43606">
    <property type="entry name" value="PHOSPHATASE, PUTATIVE (AFU_ORTHOLOGUE AFUA_6G08710)-RELATED"/>
    <property type="match status" value="1"/>
</dbReference>
<dbReference type="RefSeq" id="WP_394831469.1">
    <property type="nucleotide sequence ID" value="NZ_CP089929.1"/>
</dbReference>
<name>A0ABZ2KTI1_9BACT</name>
<dbReference type="Pfam" id="PF16655">
    <property type="entry name" value="PhoD_N"/>
    <property type="match status" value="1"/>
</dbReference>
<dbReference type="Gene3D" id="3.60.21.70">
    <property type="entry name" value="PhoD-like phosphatase"/>
    <property type="match status" value="1"/>
</dbReference>
<sequence length="513" mass="56683">MKTSLRVLSRRDILMAGGACALAACSPKRPASGAPLELSHGVQCGDVTASSALVWARAGGLARMRIETSLDESMKAARTWNGPVLAAETDFTGKYILSDLPADSVIHYRVTMVDPSNDSSWGPPVVGRFQTAPAQAKDIRFVWSGDLAGQGYGINPAYGGYRIFKTMEALNPLFFLCSGDSIYADGEIPETIALPNGTEWRNIVSEEKSKVAETLDEFRGNYKYNLLDTHFRSFASKIAQVIQWDDHEVRNNWYPGQILDDARYTEKRITVLAERAKRAFLEYMPIAPNPNEARRVYRTMHYGPLLDLFVLDMRTYRNANDENRAPPPSEGILGVEQVQWLKRELEASRATWKVIASDMPIGLVVRDGNTRFEAVAQGDGGPPLGREGEIAEILSFVHQKKIPGLVWLTADVHYTAAHYYNPDKAAFSDFTPFWEFVSGPLNAGGFGPNDLDATFGPEVKFVKAPSRQSASPLETSPYFGEVFIEAYSKVMTVTLRDTDGAALYSVRLDPATS</sequence>
<gene>
    <name evidence="3" type="ORF">LVJ94_33645</name>
</gene>
<reference evidence="3" key="1">
    <citation type="submission" date="2021-12" db="EMBL/GenBank/DDBJ databases">
        <title>Discovery of the Pendulisporaceae a myxobacterial family with distinct sporulation behavior and unique specialized metabolism.</title>
        <authorList>
            <person name="Garcia R."/>
            <person name="Popoff A."/>
            <person name="Bader C.D."/>
            <person name="Loehr J."/>
            <person name="Walesch S."/>
            <person name="Walt C."/>
            <person name="Boldt J."/>
            <person name="Bunk B."/>
            <person name="Haeckl F.J.F.P.J."/>
            <person name="Gunesch A.P."/>
            <person name="Birkelbach J."/>
            <person name="Nuebel U."/>
            <person name="Pietschmann T."/>
            <person name="Bach T."/>
            <person name="Mueller R."/>
        </authorList>
    </citation>
    <scope>NUCLEOTIDE SEQUENCE</scope>
    <source>
        <strain evidence="3">MSr11367</strain>
    </source>
</reference>
<keyword evidence="4" id="KW-1185">Reference proteome</keyword>
<accession>A0ABZ2KTI1</accession>
<proteinExistence type="predicted"/>
<evidence type="ECO:0000259" key="1">
    <source>
        <dbReference type="Pfam" id="PF09423"/>
    </source>
</evidence>
<dbReference type="SUPFAM" id="SSF56300">
    <property type="entry name" value="Metallo-dependent phosphatases"/>
    <property type="match status" value="1"/>
</dbReference>
<dbReference type="InterPro" id="IPR038607">
    <property type="entry name" value="PhoD-like_sf"/>
</dbReference>
<feature type="domain" description="PhoD-like phosphatase metallophosphatase" evidence="1">
    <location>
        <begin position="147"/>
        <end position="494"/>
    </location>
</feature>
<dbReference type="Proteomes" id="UP001374803">
    <property type="component" value="Chromosome"/>
</dbReference>
<dbReference type="InterPro" id="IPR052900">
    <property type="entry name" value="Phospholipid_Metab_Enz"/>
</dbReference>
<dbReference type="InterPro" id="IPR006311">
    <property type="entry name" value="TAT_signal"/>
</dbReference>
<evidence type="ECO:0000259" key="2">
    <source>
        <dbReference type="Pfam" id="PF16655"/>
    </source>
</evidence>
<dbReference type="PANTHER" id="PTHR43606:SF1">
    <property type="entry name" value="PHOD-LIKE PHOSPHATASE METALLOPHOSPHATASE DOMAIN-CONTAINING PROTEIN"/>
    <property type="match status" value="1"/>
</dbReference>
<dbReference type="InterPro" id="IPR018946">
    <property type="entry name" value="PhoD-like_MPP"/>
</dbReference>
<dbReference type="Gene3D" id="2.60.40.380">
    <property type="entry name" value="Purple acid phosphatase-like, N-terminal"/>
    <property type="match status" value="1"/>
</dbReference>
<dbReference type="PROSITE" id="PS51318">
    <property type="entry name" value="TAT"/>
    <property type="match status" value="1"/>
</dbReference>
<dbReference type="InterPro" id="IPR032093">
    <property type="entry name" value="PhoD_N"/>
</dbReference>
<dbReference type="PROSITE" id="PS51257">
    <property type="entry name" value="PROKAR_LIPOPROTEIN"/>
    <property type="match status" value="1"/>
</dbReference>
<evidence type="ECO:0000313" key="4">
    <source>
        <dbReference type="Proteomes" id="UP001374803"/>
    </source>
</evidence>
<evidence type="ECO:0000313" key="3">
    <source>
        <dbReference type="EMBL" id="WXB01850.1"/>
    </source>
</evidence>
<dbReference type="EMBL" id="CP089983">
    <property type="protein sequence ID" value="WXB01850.1"/>
    <property type="molecule type" value="Genomic_DNA"/>
</dbReference>
<protein>
    <submittedName>
        <fullName evidence="3">Alkaline phosphatase D family protein</fullName>
    </submittedName>
</protein>
<organism evidence="3 4">
    <name type="scientific">Pendulispora rubella</name>
    <dbReference type="NCBI Taxonomy" id="2741070"/>
    <lineage>
        <taxon>Bacteria</taxon>
        <taxon>Pseudomonadati</taxon>
        <taxon>Myxococcota</taxon>
        <taxon>Myxococcia</taxon>
        <taxon>Myxococcales</taxon>
        <taxon>Sorangiineae</taxon>
        <taxon>Pendulisporaceae</taxon>
        <taxon>Pendulispora</taxon>
    </lineage>
</organism>
<dbReference type="InterPro" id="IPR029052">
    <property type="entry name" value="Metallo-depent_PP-like"/>
</dbReference>